<feature type="region of interest" description="Disordered" evidence="1">
    <location>
        <begin position="203"/>
        <end position="278"/>
    </location>
</feature>
<feature type="compositionally biased region" description="Polar residues" evidence="1">
    <location>
        <begin position="249"/>
        <end position="260"/>
    </location>
</feature>
<gene>
    <name evidence="3" type="ORF">V5799_016379</name>
</gene>
<dbReference type="InterPro" id="IPR052557">
    <property type="entry name" value="CAP/Cytokinesis_protein"/>
</dbReference>
<dbReference type="EMBL" id="JARKHS020006864">
    <property type="protein sequence ID" value="KAK8782282.1"/>
    <property type="molecule type" value="Genomic_DNA"/>
</dbReference>
<feature type="region of interest" description="Disordered" evidence="1">
    <location>
        <begin position="344"/>
        <end position="366"/>
    </location>
</feature>
<feature type="compositionally biased region" description="Basic and acidic residues" evidence="1">
    <location>
        <begin position="837"/>
        <end position="854"/>
    </location>
</feature>
<dbReference type="InterPro" id="IPR002931">
    <property type="entry name" value="Transglutaminase-like"/>
</dbReference>
<dbReference type="InterPro" id="IPR038765">
    <property type="entry name" value="Papain-like_cys_pep_sf"/>
</dbReference>
<dbReference type="InterPro" id="IPR056564">
    <property type="entry name" value="Ig-like_KY"/>
</dbReference>
<proteinExistence type="predicted"/>
<evidence type="ECO:0000259" key="2">
    <source>
        <dbReference type="SMART" id="SM00460"/>
    </source>
</evidence>
<organism evidence="3 4">
    <name type="scientific">Amblyomma americanum</name>
    <name type="common">Lone star tick</name>
    <dbReference type="NCBI Taxonomy" id="6943"/>
    <lineage>
        <taxon>Eukaryota</taxon>
        <taxon>Metazoa</taxon>
        <taxon>Ecdysozoa</taxon>
        <taxon>Arthropoda</taxon>
        <taxon>Chelicerata</taxon>
        <taxon>Arachnida</taxon>
        <taxon>Acari</taxon>
        <taxon>Parasitiformes</taxon>
        <taxon>Ixodida</taxon>
        <taxon>Ixodoidea</taxon>
        <taxon>Ixodidae</taxon>
        <taxon>Amblyomminae</taxon>
        <taxon>Amblyomma</taxon>
    </lineage>
</organism>
<feature type="domain" description="Transglutaminase-like" evidence="2">
    <location>
        <begin position="447"/>
        <end position="517"/>
    </location>
</feature>
<dbReference type="PANTHER" id="PTHR46333:SF2">
    <property type="entry name" value="CYTOKINESIS PROTEIN 3"/>
    <property type="match status" value="1"/>
</dbReference>
<reference evidence="3 4" key="1">
    <citation type="journal article" date="2023" name="Arcadia Sci">
        <title>De novo assembly of a long-read Amblyomma americanum tick genome.</title>
        <authorList>
            <person name="Chou S."/>
            <person name="Poskanzer K.E."/>
            <person name="Rollins M."/>
            <person name="Thuy-Boun P.S."/>
        </authorList>
    </citation>
    <scope>NUCLEOTIDE SEQUENCE [LARGE SCALE GENOMIC DNA]</scope>
    <source>
        <strain evidence="3">F_SG_1</strain>
        <tissue evidence="3">Salivary glands</tissue>
    </source>
</reference>
<feature type="compositionally biased region" description="Low complexity" evidence="1">
    <location>
        <begin position="221"/>
        <end position="235"/>
    </location>
</feature>
<evidence type="ECO:0000313" key="3">
    <source>
        <dbReference type="EMBL" id="KAK8782282.1"/>
    </source>
</evidence>
<accession>A0AAQ4F6F0</accession>
<comment type="caution">
    <text evidence="3">The sequence shown here is derived from an EMBL/GenBank/DDBJ whole genome shotgun (WGS) entry which is preliminary data.</text>
</comment>
<dbReference type="Pfam" id="PF23265">
    <property type="entry name" value="Ig-like_KY"/>
    <property type="match status" value="2"/>
</dbReference>
<feature type="region of interest" description="Disordered" evidence="1">
    <location>
        <begin position="30"/>
        <end position="100"/>
    </location>
</feature>
<dbReference type="SMART" id="SM00460">
    <property type="entry name" value="TGc"/>
    <property type="match status" value="1"/>
</dbReference>
<dbReference type="SUPFAM" id="SSF54001">
    <property type="entry name" value="Cysteine proteinases"/>
    <property type="match status" value="1"/>
</dbReference>
<feature type="compositionally biased region" description="Basic and acidic residues" evidence="1">
    <location>
        <begin position="72"/>
        <end position="83"/>
    </location>
</feature>
<dbReference type="Proteomes" id="UP001321473">
    <property type="component" value="Unassembled WGS sequence"/>
</dbReference>
<keyword evidence="4" id="KW-1185">Reference proteome</keyword>
<dbReference type="Pfam" id="PF01841">
    <property type="entry name" value="Transglut_core"/>
    <property type="match status" value="1"/>
</dbReference>
<evidence type="ECO:0000256" key="1">
    <source>
        <dbReference type="SAM" id="MobiDB-lite"/>
    </source>
</evidence>
<dbReference type="Gene3D" id="3.10.620.30">
    <property type="match status" value="1"/>
</dbReference>
<name>A0AAQ4F6F0_AMBAM</name>
<feature type="compositionally biased region" description="Polar residues" evidence="1">
    <location>
        <begin position="206"/>
        <end position="219"/>
    </location>
</feature>
<dbReference type="AlphaFoldDB" id="A0AAQ4F6F0"/>
<sequence length="864" mass="96975">MLFAPVPMVMPCPGVQVVRTMGCGVSKVHAAADPSSQPKRSFGAQGRWAQDASKRSTPSTASEGHVDAQVQVEHKCEQRDRVTQTDTHFSMGRGNEEDFDLDGLEDGLSSFGDEYPDEGVVENGASPSGSGSHEGIRVVEPRLAPADGVPNRGNANAAITTPALQSNKQRMLMDAEQRILMLSKRIHLDIDMTPRSVATCDVGVQAGSSRSSRWTQTERSAPPGAARGGALQQPPMGLPPDASGAARPSRTTDIESQTDPVSRAPAANAAGGQHEVLSDEELSSPLTHIEKVIGAGEVGGLSDAVAQILEDMDSEPRPRTRPRTRRTMASAAGFVAPAVPKRDTGVQTVNDPVTDEAPEYAARPPPCKKREMIPSMAVFQEVDRIALQVPTTAKTTMQSLVYHLISYCRNDLQKIRMFFRWIAENISLVACRYDWKYMETKQTPEEVFMSRHGVCKDYCLLFSEMCRLAGIREKTLQGFAKGFDYRPGHQFLPGQDVTHAWNAVFILGAWRFVDTTWGTGYTDHTGKFIRKINEHFFVTDPEVLIWTHFPCDEMEKNYSRWQLLDKPLTLNEFNSLPKVTPHFFQLNMRLRTRPQNPIMFRVRTELRLASHEPMRYKFKLYPSDETENATLNNYVFCHLLEDRCVACFGVTPPTEGRYFLKIYANRERDMRAATVTEGGATAASASLQNIGIFLLDCVRAKKYLMPYPLNEVPWGPTQAFYDYNMRLVDQTGPVIVSWGAKRKLTIDLSESMLVSHQLLDSDGVEMDLKGMITREDKDRRVTFQIVPQRVGMFKLVIFAMPKPKLKGKWRLPLVATFLIDCKLTRLQLDEELRLAHHRPPLPEEDREKENEKEKGKRVKISTMR</sequence>
<dbReference type="PANTHER" id="PTHR46333">
    <property type="entry name" value="CYTOKINESIS PROTEIN 3"/>
    <property type="match status" value="1"/>
</dbReference>
<protein>
    <recommendedName>
        <fullName evidence="2">Transglutaminase-like domain-containing protein</fullName>
    </recommendedName>
</protein>
<dbReference type="GO" id="GO:0005737">
    <property type="term" value="C:cytoplasm"/>
    <property type="evidence" value="ECO:0007669"/>
    <property type="project" value="TreeGrafter"/>
</dbReference>
<evidence type="ECO:0000313" key="4">
    <source>
        <dbReference type="Proteomes" id="UP001321473"/>
    </source>
</evidence>
<feature type="region of interest" description="Disordered" evidence="1">
    <location>
        <begin position="837"/>
        <end position="864"/>
    </location>
</feature>
<feature type="compositionally biased region" description="Basic residues" evidence="1">
    <location>
        <begin position="855"/>
        <end position="864"/>
    </location>
</feature>